<reference evidence="1 2" key="1">
    <citation type="submission" date="2020-12" db="EMBL/GenBank/DDBJ databases">
        <title>De novo assembly of Tibetan sheep genome.</title>
        <authorList>
            <person name="Li X."/>
        </authorList>
    </citation>
    <scope>NUCLEOTIDE SEQUENCE [LARGE SCALE GENOMIC DNA]</scope>
    <source>
        <tissue evidence="1">Heart</tissue>
    </source>
</reference>
<gene>
    <name evidence="1" type="ORF">JEQ12_005810</name>
</gene>
<protein>
    <submittedName>
        <fullName evidence="1">Uncharacterized protein</fullName>
    </submittedName>
</protein>
<proteinExistence type="predicted"/>
<evidence type="ECO:0000313" key="1">
    <source>
        <dbReference type="EMBL" id="KAG5201276.1"/>
    </source>
</evidence>
<dbReference type="AlphaFoldDB" id="A0A836A4U2"/>
<dbReference type="Proteomes" id="UP000664991">
    <property type="component" value="Chromosome 14"/>
</dbReference>
<accession>A0A836A4U2</accession>
<dbReference type="EMBL" id="JAEMGP010000014">
    <property type="protein sequence ID" value="KAG5201276.1"/>
    <property type="molecule type" value="Genomic_DNA"/>
</dbReference>
<name>A0A836A4U2_SHEEP</name>
<sequence>METPETCSDRVVRRVAAAADFGSAGVVARKCGLGGEIGACRGAGRKRKGQPQRTGARAFARVARAEAGSPLGVDE</sequence>
<evidence type="ECO:0000313" key="2">
    <source>
        <dbReference type="Proteomes" id="UP000664991"/>
    </source>
</evidence>
<comment type="caution">
    <text evidence="1">The sequence shown here is derived from an EMBL/GenBank/DDBJ whole genome shotgun (WGS) entry which is preliminary data.</text>
</comment>
<organism evidence="1 2">
    <name type="scientific">Ovis aries</name>
    <name type="common">Sheep</name>
    <dbReference type="NCBI Taxonomy" id="9940"/>
    <lineage>
        <taxon>Eukaryota</taxon>
        <taxon>Metazoa</taxon>
        <taxon>Chordata</taxon>
        <taxon>Craniata</taxon>
        <taxon>Vertebrata</taxon>
        <taxon>Euteleostomi</taxon>
        <taxon>Mammalia</taxon>
        <taxon>Eutheria</taxon>
        <taxon>Laurasiatheria</taxon>
        <taxon>Artiodactyla</taxon>
        <taxon>Ruminantia</taxon>
        <taxon>Pecora</taxon>
        <taxon>Bovidae</taxon>
        <taxon>Caprinae</taxon>
        <taxon>Ovis</taxon>
    </lineage>
</organism>